<sequence length="75" mass="8140">MGSSKGPNDHANESRGVDEGSKERKGGVLLKLRTLSDEKLHGKLNVEHKSMDGPLLEKEGIPCLSLEWTCVENGP</sequence>
<comment type="caution">
    <text evidence="2">The sequence shown here is derived from an EMBL/GenBank/DDBJ whole genome shotgun (WGS) entry which is preliminary data.</text>
</comment>
<protein>
    <submittedName>
        <fullName evidence="2">Uncharacterized protein</fullName>
    </submittedName>
</protein>
<feature type="region of interest" description="Disordered" evidence="1">
    <location>
        <begin position="1"/>
        <end position="28"/>
    </location>
</feature>
<feature type="compositionally biased region" description="Basic and acidic residues" evidence="1">
    <location>
        <begin position="7"/>
        <end position="26"/>
    </location>
</feature>
<organism evidence="2 3">
    <name type="scientific">Caerostris extrusa</name>
    <name type="common">Bark spider</name>
    <name type="synonym">Caerostris bankana</name>
    <dbReference type="NCBI Taxonomy" id="172846"/>
    <lineage>
        <taxon>Eukaryota</taxon>
        <taxon>Metazoa</taxon>
        <taxon>Ecdysozoa</taxon>
        <taxon>Arthropoda</taxon>
        <taxon>Chelicerata</taxon>
        <taxon>Arachnida</taxon>
        <taxon>Araneae</taxon>
        <taxon>Araneomorphae</taxon>
        <taxon>Entelegynae</taxon>
        <taxon>Araneoidea</taxon>
        <taxon>Araneidae</taxon>
        <taxon>Caerostris</taxon>
    </lineage>
</organism>
<reference evidence="2 3" key="1">
    <citation type="submission" date="2021-06" db="EMBL/GenBank/DDBJ databases">
        <title>Caerostris extrusa draft genome.</title>
        <authorList>
            <person name="Kono N."/>
            <person name="Arakawa K."/>
        </authorList>
    </citation>
    <scope>NUCLEOTIDE SEQUENCE [LARGE SCALE GENOMIC DNA]</scope>
</reference>
<dbReference type="Proteomes" id="UP001054945">
    <property type="component" value="Unassembled WGS sequence"/>
</dbReference>
<evidence type="ECO:0000256" key="1">
    <source>
        <dbReference type="SAM" id="MobiDB-lite"/>
    </source>
</evidence>
<dbReference type="EMBL" id="BPLR01013394">
    <property type="protein sequence ID" value="GIY60899.1"/>
    <property type="molecule type" value="Genomic_DNA"/>
</dbReference>
<name>A0AAV4UT74_CAEEX</name>
<dbReference type="AlphaFoldDB" id="A0AAV4UT74"/>
<keyword evidence="3" id="KW-1185">Reference proteome</keyword>
<evidence type="ECO:0000313" key="2">
    <source>
        <dbReference type="EMBL" id="GIY60899.1"/>
    </source>
</evidence>
<accession>A0AAV4UT74</accession>
<gene>
    <name evidence="2" type="ORF">CEXT_333391</name>
</gene>
<evidence type="ECO:0000313" key="3">
    <source>
        <dbReference type="Proteomes" id="UP001054945"/>
    </source>
</evidence>
<proteinExistence type="predicted"/>